<feature type="chain" id="PRO_5007286607" evidence="8">
    <location>
        <begin position="25"/>
        <end position="317"/>
    </location>
</feature>
<dbReference type="GO" id="GO:0006644">
    <property type="term" value="P:phospholipid metabolic process"/>
    <property type="evidence" value="ECO:0007669"/>
    <property type="project" value="InterPro"/>
</dbReference>
<comment type="cofactor">
    <cofactor evidence="2">
        <name>Ca(2+)</name>
        <dbReference type="ChEBI" id="CHEBI:29108"/>
    </cofactor>
</comment>
<keyword evidence="5" id="KW-0442">Lipid degradation</keyword>
<dbReference type="PANTHER" id="PTHR12253">
    <property type="entry name" value="RH14732P"/>
    <property type="match status" value="1"/>
</dbReference>
<keyword evidence="6" id="KW-0443">Lipid metabolism</keyword>
<evidence type="ECO:0000256" key="5">
    <source>
        <dbReference type="ARBA" id="ARBA00022963"/>
    </source>
</evidence>
<dbReference type="Pfam" id="PF05826">
    <property type="entry name" value="Phospholip_A2_2"/>
    <property type="match status" value="1"/>
</dbReference>
<evidence type="ECO:0000259" key="9">
    <source>
        <dbReference type="Pfam" id="PF05826"/>
    </source>
</evidence>
<evidence type="ECO:0000256" key="8">
    <source>
        <dbReference type="SAM" id="SignalP"/>
    </source>
</evidence>
<dbReference type="Gene3D" id="1.20.90.10">
    <property type="entry name" value="Phospholipase A2 domain"/>
    <property type="match status" value="1"/>
</dbReference>
<reference evidence="10" key="1">
    <citation type="journal article" date="2016" name="Ticks Tick Borne Dis.">
        <title>De novo assembly and annotation of the salivary gland transcriptome of Rhipicephalus appendiculatus male and female ticks during blood feeding.</title>
        <authorList>
            <person name="de Castro M.H."/>
            <person name="de Klerk D."/>
            <person name="Pienaar R."/>
            <person name="Latif A.A."/>
            <person name="Rees D.J."/>
            <person name="Mans B.J."/>
        </authorList>
    </citation>
    <scope>NUCLEOTIDE SEQUENCE</scope>
    <source>
        <tissue evidence="10">Salivary glands</tissue>
    </source>
</reference>
<keyword evidence="3" id="KW-0378">Hydrolase</keyword>
<dbReference type="GO" id="GO:0016042">
    <property type="term" value="P:lipid catabolic process"/>
    <property type="evidence" value="ECO:0007669"/>
    <property type="project" value="UniProtKB-KW"/>
</dbReference>
<organism evidence="10">
    <name type="scientific">Rhipicephalus appendiculatus</name>
    <name type="common">Brown ear tick</name>
    <dbReference type="NCBI Taxonomy" id="34631"/>
    <lineage>
        <taxon>Eukaryota</taxon>
        <taxon>Metazoa</taxon>
        <taxon>Ecdysozoa</taxon>
        <taxon>Arthropoda</taxon>
        <taxon>Chelicerata</taxon>
        <taxon>Arachnida</taxon>
        <taxon>Acari</taxon>
        <taxon>Parasitiformes</taxon>
        <taxon>Ixodida</taxon>
        <taxon>Ixodoidea</taxon>
        <taxon>Ixodidae</taxon>
        <taxon>Rhipicephalinae</taxon>
        <taxon>Rhipicephalus</taxon>
        <taxon>Rhipicephalus</taxon>
    </lineage>
</organism>
<name>A0A131Z2W1_RHIAP</name>
<proteinExistence type="predicted"/>
<feature type="domain" description="Phospholipase A2-like central" evidence="9">
    <location>
        <begin position="159"/>
        <end position="252"/>
    </location>
</feature>
<evidence type="ECO:0000256" key="4">
    <source>
        <dbReference type="ARBA" id="ARBA00022837"/>
    </source>
</evidence>
<dbReference type="InterPro" id="IPR036444">
    <property type="entry name" value="PLipase_A2_dom_sf"/>
</dbReference>
<evidence type="ECO:0000256" key="2">
    <source>
        <dbReference type="ARBA" id="ARBA00001913"/>
    </source>
</evidence>
<protein>
    <submittedName>
        <fullName evidence="10">Phospholipase A2</fullName>
    </submittedName>
</protein>
<dbReference type="EMBL" id="GEDV01003477">
    <property type="protein sequence ID" value="JAP85080.1"/>
    <property type="molecule type" value="Transcribed_RNA"/>
</dbReference>
<dbReference type="AlphaFoldDB" id="A0A131Z2W1"/>
<keyword evidence="4" id="KW-0106">Calcium</keyword>
<evidence type="ECO:0000256" key="6">
    <source>
        <dbReference type="ARBA" id="ARBA00023098"/>
    </source>
</evidence>
<dbReference type="InterPro" id="IPR016090">
    <property type="entry name" value="PLA2-like_dom"/>
</dbReference>
<dbReference type="GO" id="GO:0050482">
    <property type="term" value="P:arachidonate secretion"/>
    <property type="evidence" value="ECO:0007669"/>
    <property type="project" value="InterPro"/>
</dbReference>
<evidence type="ECO:0000313" key="10">
    <source>
        <dbReference type="EMBL" id="JAP85080.1"/>
    </source>
</evidence>
<comment type="catalytic activity">
    <reaction evidence="1">
        <text>a 1,2-diacyl-sn-glycero-3-phosphocholine + H2O = a 1-acyl-sn-glycero-3-phosphocholine + a fatty acid + H(+)</text>
        <dbReference type="Rhea" id="RHEA:15801"/>
        <dbReference type="ChEBI" id="CHEBI:15377"/>
        <dbReference type="ChEBI" id="CHEBI:15378"/>
        <dbReference type="ChEBI" id="CHEBI:28868"/>
        <dbReference type="ChEBI" id="CHEBI:57643"/>
        <dbReference type="ChEBI" id="CHEBI:58168"/>
        <dbReference type="EC" id="3.1.1.4"/>
    </reaction>
</comment>
<evidence type="ECO:0000256" key="3">
    <source>
        <dbReference type="ARBA" id="ARBA00022801"/>
    </source>
</evidence>
<sequence length="317" mass="35679">MPARAAPFILCMCVMSHLLACINGASVIPKPRDKQRTASGTSKTVEETKNVGGAGAEDNVTMITTVTKIHFICTDAFSGGHRLAEVFRNSAGVILSCNVVRDSKLIKRVLSFIPAYITDRLSTREMDGISRQCSGRPQNFEASFFAQVLDKRYQGIAAFPGTKWCGSGNVARNYEDLGEARDADKCCRDHDFAMDSLPPNKTRHGLRNKLTYTMTNCKYDKKFFRCLTKATSLAALSVGVSFFDVLRTKCYKFGRPTKCADKDSLRAKQPKHLCKKFKKDILKPRKWLIYDPPNFFTAYFQAKGRRNILNELWTSEY</sequence>
<dbReference type="SUPFAM" id="SSF48619">
    <property type="entry name" value="Phospholipase A2, PLA2"/>
    <property type="match status" value="1"/>
</dbReference>
<dbReference type="GO" id="GO:0004623">
    <property type="term" value="F:phospholipase A2 activity"/>
    <property type="evidence" value="ECO:0007669"/>
    <property type="project" value="UniProtKB-EC"/>
</dbReference>
<feature type="signal peptide" evidence="8">
    <location>
        <begin position="1"/>
        <end position="24"/>
    </location>
</feature>
<accession>A0A131Z2W1</accession>
<keyword evidence="8" id="KW-0732">Signal</keyword>
<feature type="region of interest" description="Disordered" evidence="7">
    <location>
        <begin position="31"/>
        <end position="50"/>
    </location>
</feature>
<evidence type="ECO:0000256" key="7">
    <source>
        <dbReference type="SAM" id="MobiDB-lite"/>
    </source>
</evidence>
<evidence type="ECO:0000256" key="1">
    <source>
        <dbReference type="ARBA" id="ARBA00001604"/>
    </source>
</evidence>